<comment type="caution">
    <text evidence="3">The sequence shown here is derived from an EMBL/GenBank/DDBJ whole genome shotgun (WGS) entry which is preliminary data.</text>
</comment>
<gene>
    <name evidence="3" type="ORF">GQF01_04165</name>
</gene>
<evidence type="ECO:0000313" key="3">
    <source>
        <dbReference type="EMBL" id="MZQ81319.1"/>
    </source>
</evidence>
<sequence>MNARRGAFPLQHYFYRQCPAGHYLHTLQPGDTLYHLAQINHISVTLILHANPGIDPYNLRVGQQLCIPSNTSPSNNTYMETIQAMQNDIDMLKAESQAQQTHESNFAASQKTTRVVKVTAQELQFDAVPVTFPGNYTGHYTMGSSYPYYLDAAMGGKRGITAKDNFGVWHTFVYQETTP</sequence>
<accession>A0A6L8UW42</accession>
<dbReference type="Gene3D" id="3.10.350.10">
    <property type="entry name" value="LysM domain"/>
    <property type="match status" value="1"/>
</dbReference>
<feature type="coiled-coil region" evidence="1">
    <location>
        <begin position="75"/>
        <end position="102"/>
    </location>
</feature>
<keyword evidence="1" id="KW-0175">Coiled coil</keyword>
<feature type="domain" description="LysM" evidence="2">
    <location>
        <begin position="23"/>
        <end position="67"/>
    </location>
</feature>
<dbReference type="CDD" id="cd00118">
    <property type="entry name" value="LysM"/>
    <property type="match status" value="1"/>
</dbReference>
<dbReference type="SMART" id="SM00257">
    <property type="entry name" value="LysM"/>
    <property type="match status" value="1"/>
</dbReference>
<reference evidence="3 4" key="1">
    <citation type="submission" date="2019-12" db="EMBL/GenBank/DDBJ databases">
        <title>Paenibacillus sp. nov. sp. isolated from soil.</title>
        <authorList>
            <person name="Kim J."/>
            <person name="Jeong S.E."/>
            <person name="Jung H.S."/>
            <person name="Jeon C.O."/>
        </authorList>
    </citation>
    <scope>NUCLEOTIDE SEQUENCE [LARGE SCALE GENOMIC DNA]</scope>
    <source>
        <strain evidence="3 4">5J-6</strain>
    </source>
</reference>
<name>A0A6L8UW42_9BACL</name>
<evidence type="ECO:0000256" key="1">
    <source>
        <dbReference type="SAM" id="Coils"/>
    </source>
</evidence>
<evidence type="ECO:0000259" key="2">
    <source>
        <dbReference type="PROSITE" id="PS51782"/>
    </source>
</evidence>
<dbReference type="EMBL" id="WTUZ01000010">
    <property type="protein sequence ID" value="MZQ81319.1"/>
    <property type="molecule type" value="Genomic_DNA"/>
</dbReference>
<dbReference type="AlphaFoldDB" id="A0A6L8UW42"/>
<evidence type="ECO:0000313" key="4">
    <source>
        <dbReference type="Proteomes" id="UP000481087"/>
    </source>
</evidence>
<protein>
    <submittedName>
        <fullName evidence="3">LysM peptidoglycan-binding domain-containing protein</fullName>
    </submittedName>
</protein>
<proteinExistence type="predicted"/>
<organism evidence="3 4">
    <name type="scientific">Paenibacillus silvestris</name>
    <dbReference type="NCBI Taxonomy" id="2606219"/>
    <lineage>
        <taxon>Bacteria</taxon>
        <taxon>Bacillati</taxon>
        <taxon>Bacillota</taxon>
        <taxon>Bacilli</taxon>
        <taxon>Bacillales</taxon>
        <taxon>Paenibacillaceae</taxon>
        <taxon>Paenibacillus</taxon>
    </lineage>
</organism>
<dbReference type="Proteomes" id="UP000481087">
    <property type="component" value="Unassembled WGS sequence"/>
</dbReference>
<keyword evidence="4" id="KW-1185">Reference proteome</keyword>
<dbReference type="SUPFAM" id="SSF54106">
    <property type="entry name" value="LysM domain"/>
    <property type="match status" value="1"/>
</dbReference>
<dbReference type="InterPro" id="IPR018392">
    <property type="entry name" value="LysM"/>
</dbReference>
<dbReference type="PROSITE" id="PS51782">
    <property type="entry name" value="LYSM"/>
    <property type="match status" value="1"/>
</dbReference>
<dbReference type="Pfam" id="PF01476">
    <property type="entry name" value="LysM"/>
    <property type="match status" value="1"/>
</dbReference>
<dbReference type="InterPro" id="IPR036779">
    <property type="entry name" value="LysM_dom_sf"/>
</dbReference>